<dbReference type="Proteomes" id="UP000054558">
    <property type="component" value="Unassembled WGS sequence"/>
</dbReference>
<dbReference type="OrthoDB" id="567563at2759"/>
<evidence type="ECO:0008006" key="3">
    <source>
        <dbReference type="Google" id="ProtNLM"/>
    </source>
</evidence>
<protein>
    <recommendedName>
        <fullName evidence="3">DUF1802 family protein</fullName>
    </recommendedName>
</protein>
<reference evidence="1 2" key="1">
    <citation type="journal article" date="2014" name="Nat. Commun.">
        <title>Klebsormidium flaccidum genome reveals primary factors for plant terrestrial adaptation.</title>
        <authorList>
            <person name="Hori K."/>
            <person name="Maruyama F."/>
            <person name="Fujisawa T."/>
            <person name="Togashi T."/>
            <person name="Yamamoto N."/>
            <person name="Seo M."/>
            <person name="Sato S."/>
            <person name="Yamada T."/>
            <person name="Mori H."/>
            <person name="Tajima N."/>
            <person name="Moriyama T."/>
            <person name="Ikeuchi M."/>
            <person name="Watanabe M."/>
            <person name="Wada H."/>
            <person name="Kobayashi K."/>
            <person name="Saito M."/>
            <person name="Masuda T."/>
            <person name="Sasaki-Sekimoto Y."/>
            <person name="Mashiguchi K."/>
            <person name="Awai K."/>
            <person name="Shimojima M."/>
            <person name="Masuda S."/>
            <person name="Iwai M."/>
            <person name="Nobusawa T."/>
            <person name="Narise T."/>
            <person name="Kondo S."/>
            <person name="Saito H."/>
            <person name="Sato R."/>
            <person name="Murakawa M."/>
            <person name="Ihara Y."/>
            <person name="Oshima-Yamada Y."/>
            <person name="Ohtaka K."/>
            <person name="Satoh M."/>
            <person name="Sonobe K."/>
            <person name="Ishii M."/>
            <person name="Ohtani R."/>
            <person name="Kanamori-Sato M."/>
            <person name="Honoki R."/>
            <person name="Miyazaki D."/>
            <person name="Mochizuki H."/>
            <person name="Umetsu J."/>
            <person name="Higashi K."/>
            <person name="Shibata D."/>
            <person name="Kamiya Y."/>
            <person name="Sato N."/>
            <person name="Nakamura Y."/>
            <person name="Tabata S."/>
            <person name="Ida S."/>
            <person name="Kurokawa K."/>
            <person name="Ohta H."/>
        </authorList>
    </citation>
    <scope>NUCLEOTIDE SEQUENCE [LARGE SCALE GENOMIC DNA]</scope>
    <source>
        <strain evidence="1 2">NIES-2285</strain>
    </source>
</reference>
<name>A0A1Y1II92_KLENI</name>
<evidence type="ECO:0000313" key="2">
    <source>
        <dbReference type="Proteomes" id="UP000054558"/>
    </source>
</evidence>
<dbReference type="Pfam" id="PF08819">
    <property type="entry name" value="DUF1802"/>
    <property type="match status" value="1"/>
</dbReference>
<sequence length="284" mass="32314">MYPHSRYLPPNKAVESEAVQLPLYISSEHRTASLRPKSQPYDLKRLLARSRGAFGGRHQQDRSCKAAGVEPVNTEQETEHVEGEEGNIWLLKEWKITIDALVAGQQICILRKGGIHERAFALPSSEFLFFPSFFHATPSMLKPEFVEQHSAALKIPPERPLGAVVEISAYARCTGLWSTKDPDILSNLKDLHIWSDEFLHKRLGWKMDRPLSILELRVTPLLWPIQLEYAQEHGGCKSWIPHHTGTFNGQMRTGAPALNDTEFAEAQRRLRERLKGVEGDWHTV</sequence>
<dbReference type="AlphaFoldDB" id="A0A1Y1II92"/>
<dbReference type="InterPro" id="IPR014923">
    <property type="entry name" value="DUF1802"/>
</dbReference>
<dbReference type="EMBL" id="DF237377">
    <property type="protein sequence ID" value="GAQ88436.1"/>
    <property type="molecule type" value="Genomic_DNA"/>
</dbReference>
<dbReference type="OMA" id="YGGCKSW"/>
<organism evidence="1 2">
    <name type="scientific">Klebsormidium nitens</name>
    <name type="common">Green alga</name>
    <name type="synonym">Ulothrix nitens</name>
    <dbReference type="NCBI Taxonomy" id="105231"/>
    <lineage>
        <taxon>Eukaryota</taxon>
        <taxon>Viridiplantae</taxon>
        <taxon>Streptophyta</taxon>
        <taxon>Klebsormidiophyceae</taxon>
        <taxon>Klebsormidiales</taxon>
        <taxon>Klebsormidiaceae</taxon>
        <taxon>Klebsormidium</taxon>
    </lineage>
</organism>
<proteinExistence type="predicted"/>
<gene>
    <name evidence="1" type="ORF">KFL_004280060</name>
</gene>
<keyword evidence="2" id="KW-1185">Reference proteome</keyword>
<evidence type="ECO:0000313" key="1">
    <source>
        <dbReference type="EMBL" id="GAQ88436.1"/>
    </source>
</evidence>
<accession>A0A1Y1II92</accession>